<gene>
    <name evidence="1" type="ORF">EVAR_62927_1</name>
</gene>
<dbReference type="Proteomes" id="UP000299102">
    <property type="component" value="Unassembled WGS sequence"/>
</dbReference>
<dbReference type="GO" id="GO:0003676">
    <property type="term" value="F:nucleic acid binding"/>
    <property type="evidence" value="ECO:0007669"/>
    <property type="project" value="InterPro"/>
</dbReference>
<evidence type="ECO:0000313" key="2">
    <source>
        <dbReference type="Proteomes" id="UP000299102"/>
    </source>
</evidence>
<accession>A0A4C2ABI8</accession>
<dbReference type="Gene3D" id="3.30.420.10">
    <property type="entry name" value="Ribonuclease H-like superfamily/Ribonuclease H"/>
    <property type="match status" value="1"/>
</dbReference>
<dbReference type="STRING" id="151549.A0A4C2ABI8"/>
<dbReference type="PANTHER" id="PTHR47326:SF1">
    <property type="entry name" value="HTH PSQ-TYPE DOMAIN-CONTAINING PROTEIN"/>
    <property type="match status" value="1"/>
</dbReference>
<dbReference type="OrthoDB" id="7902892at2759"/>
<sequence>MSLSHQYTSREYAEMHLIYGECGGIARRAAALYRERFPRARLHPDYRVFIRLHNAYVEGRIPGQRGGEGRPRLDNDDDVLDEIEDDPSTSVIGPFELPENLNGANYLHFLQNDLPVLLEDLNLAQRVTMWYQNDGCPAHYDTRVRDHLNNIFPARWIGRLGPILWPPRSPDLNPLDFYYWGVKEKVYENQYRMYNNCGNVFSQPLQKSLETRESRQY</sequence>
<evidence type="ECO:0000313" key="1">
    <source>
        <dbReference type="EMBL" id="GBP98221.1"/>
    </source>
</evidence>
<dbReference type="AlphaFoldDB" id="A0A4C2ABI8"/>
<reference evidence="1 2" key="1">
    <citation type="journal article" date="2019" name="Commun. Biol.">
        <title>The bagworm genome reveals a unique fibroin gene that provides high tensile strength.</title>
        <authorList>
            <person name="Kono N."/>
            <person name="Nakamura H."/>
            <person name="Ohtoshi R."/>
            <person name="Tomita M."/>
            <person name="Numata K."/>
            <person name="Arakawa K."/>
        </authorList>
    </citation>
    <scope>NUCLEOTIDE SEQUENCE [LARGE SCALE GENOMIC DNA]</scope>
</reference>
<keyword evidence="2" id="KW-1185">Reference proteome</keyword>
<comment type="caution">
    <text evidence="1">The sequence shown here is derived from an EMBL/GenBank/DDBJ whole genome shotgun (WGS) entry which is preliminary data.</text>
</comment>
<proteinExistence type="predicted"/>
<organism evidence="1 2">
    <name type="scientific">Eumeta variegata</name>
    <name type="common">Bagworm moth</name>
    <name type="synonym">Eumeta japonica</name>
    <dbReference type="NCBI Taxonomy" id="151549"/>
    <lineage>
        <taxon>Eukaryota</taxon>
        <taxon>Metazoa</taxon>
        <taxon>Ecdysozoa</taxon>
        <taxon>Arthropoda</taxon>
        <taxon>Hexapoda</taxon>
        <taxon>Insecta</taxon>
        <taxon>Pterygota</taxon>
        <taxon>Neoptera</taxon>
        <taxon>Endopterygota</taxon>
        <taxon>Lepidoptera</taxon>
        <taxon>Glossata</taxon>
        <taxon>Ditrysia</taxon>
        <taxon>Tineoidea</taxon>
        <taxon>Psychidae</taxon>
        <taxon>Oiketicinae</taxon>
        <taxon>Eumeta</taxon>
    </lineage>
</organism>
<protein>
    <recommendedName>
        <fullName evidence="3">DUF4817 domain-containing protein</fullName>
    </recommendedName>
</protein>
<dbReference type="InterPro" id="IPR036397">
    <property type="entry name" value="RNaseH_sf"/>
</dbReference>
<dbReference type="PANTHER" id="PTHR47326">
    <property type="entry name" value="TRANSPOSABLE ELEMENT TC3 TRANSPOSASE-LIKE PROTEIN"/>
    <property type="match status" value="1"/>
</dbReference>
<name>A0A4C2ABI8_EUMVA</name>
<dbReference type="EMBL" id="BGZK01003091">
    <property type="protein sequence ID" value="GBP98221.1"/>
    <property type="molecule type" value="Genomic_DNA"/>
</dbReference>
<evidence type="ECO:0008006" key="3">
    <source>
        <dbReference type="Google" id="ProtNLM"/>
    </source>
</evidence>